<accession>A0A9E8MJG8</accession>
<dbReference type="Proteomes" id="UP001164706">
    <property type="component" value="Chromosome"/>
</dbReference>
<dbReference type="InterPro" id="IPR011004">
    <property type="entry name" value="Trimer_LpxA-like_sf"/>
</dbReference>
<evidence type="ECO:0000313" key="1">
    <source>
        <dbReference type="EMBL" id="WAB80685.1"/>
    </source>
</evidence>
<sequence length="184" mass="19008">MRRSIFGQTPAVHQQAWAAPGAVLIGDVRLHARVSVFYGAVLRADRDRIEIGEGSNLQDGVVVHGDPGHPTVVGRGVSVGHRAVLHGCTIEDDCLIGMSATVLNGARIGAGSLVAAGAVVLEGTIVPPGSLVAGVPAKVRRELSEEEREGIRRNAATYLVLSAAHAEIDGGGIAADADSEDQEE</sequence>
<dbReference type="PANTHER" id="PTHR13061:SF29">
    <property type="entry name" value="GAMMA CARBONIC ANHYDRASE-LIKE 1, MITOCHONDRIAL-RELATED"/>
    <property type="match status" value="1"/>
</dbReference>
<name>A0A9E8MJG8_9MICO</name>
<dbReference type="AlphaFoldDB" id="A0A9E8MJG8"/>
<keyword evidence="2" id="KW-1185">Reference proteome</keyword>
<dbReference type="RefSeq" id="WP_267780369.1">
    <property type="nucleotide sequence ID" value="NZ_CP113089.1"/>
</dbReference>
<dbReference type="SUPFAM" id="SSF51161">
    <property type="entry name" value="Trimeric LpxA-like enzymes"/>
    <property type="match status" value="1"/>
</dbReference>
<proteinExistence type="predicted"/>
<dbReference type="Gene3D" id="2.160.10.10">
    <property type="entry name" value="Hexapeptide repeat proteins"/>
    <property type="match status" value="1"/>
</dbReference>
<dbReference type="CDD" id="cd04645">
    <property type="entry name" value="LbH_gamma_CA_like"/>
    <property type="match status" value="1"/>
</dbReference>
<dbReference type="PANTHER" id="PTHR13061">
    <property type="entry name" value="DYNACTIN SUBUNIT P25"/>
    <property type="match status" value="1"/>
</dbReference>
<dbReference type="InterPro" id="IPR050484">
    <property type="entry name" value="Transf_Hexapept/Carb_Anhydrase"/>
</dbReference>
<organism evidence="1 2">
    <name type="scientific">Microcella daejeonensis</name>
    <dbReference type="NCBI Taxonomy" id="2994971"/>
    <lineage>
        <taxon>Bacteria</taxon>
        <taxon>Bacillati</taxon>
        <taxon>Actinomycetota</taxon>
        <taxon>Actinomycetes</taxon>
        <taxon>Micrococcales</taxon>
        <taxon>Microbacteriaceae</taxon>
        <taxon>Microcella</taxon>
    </lineage>
</organism>
<protein>
    <submittedName>
        <fullName evidence="1">Gamma carbonic anhydrase family protein</fullName>
    </submittedName>
</protein>
<dbReference type="KEGG" id="mdb:OVN18_08900"/>
<dbReference type="InterPro" id="IPR047324">
    <property type="entry name" value="LbH_gamma_CA-like"/>
</dbReference>
<dbReference type="Pfam" id="PF00132">
    <property type="entry name" value="Hexapep"/>
    <property type="match status" value="1"/>
</dbReference>
<gene>
    <name evidence="1" type="ORF">OVN18_08900</name>
</gene>
<dbReference type="InterPro" id="IPR001451">
    <property type="entry name" value="Hexapep"/>
</dbReference>
<evidence type="ECO:0000313" key="2">
    <source>
        <dbReference type="Proteomes" id="UP001164706"/>
    </source>
</evidence>
<dbReference type="EMBL" id="CP113089">
    <property type="protein sequence ID" value="WAB80685.1"/>
    <property type="molecule type" value="Genomic_DNA"/>
</dbReference>
<reference evidence="1" key="1">
    <citation type="submission" date="2022-11" db="EMBL/GenBank/DDBJ databases">
        <title>Description of Microcella daejonensis nov. sp, isolated from riverside soil.</title>
        <authorList>
            <person name="Molina K.M."/>
            <person name="Kim S.B."/>
        </authorList>
    </citation>
    <scope>NUCLEOTIDE SEQUENCE</scope>
    <source>
        <strain evidence="1">MMS21-STM12</strain>
    </source>
</reference>